<dbReference type="OrthoDB" id="203616at2157"/>
<dbReference type="RefSeq" id="WP_005043499.1">
    <property type="nucleotide sequence ID" value="NZ_AOME01000056.1"/>
</dbReference>
<feature type="compositionally biased region" description="Basic and acidic residues" evidence="1">
    <location>
        <begin position="69"/>
        <end position="89"/>
    </location>
</feature>
<name>M0N2N0_9EURY</name>
<accession>M0N2N0</accession>
<dbReference type="EMBL" id="AOME01000056">
    <property type="protein sequence ID" value="EMA52202.1"/>
    <property type="molecule type" value="Genomic_DNA"/>
</dbReference>
<reference evidence="2 3" key="1">
    <citation type="journal article" date="2014" name="PLoS Genet.">
        <title>Phylogenetically driven sequencing of extremely halophilic archaea reveals strategies for static and dynamic osmo-response.</title>
        <authorList>
            <person name="Becker E.A."/>
            <person name="Seitzer P.M."/>
            <person name="Tritt A."/>
            <person name="Larsen D."/>
            <person name="Krusor M."/>
            <person name="Yao A.I."/>
            <person name="Wu D."/>
            <person name="Madern D."/>
            <person name="Eisen J.A."/>
            <person name="Darling A.E."/>
            <person name="Facciotti M.T."/>
        </authorList>
    </citation>
    <scope>NUCLEOTIDE SEQUENCE [LARGE SCALE GENOMIC DNA]</scope>
    <source>
        <strain evidence="2 3">DSM 8989</strain>
    </source>
</reference>
<dbReference type="InterPro" id="IPR043850">
    <property type="entry name" value="DUF5812"/>
</dbReference>
<keyword evidence="3" id="KW-1185">Reference proteome</keyword>
<proteinExistence type="predicted"/>
<comment type="caution">
    <text evidence="2">The sequence shown here is derived from an EMBL/GenBank/DDBJ whole genome shotgun (WGS) entry which is preliminary data.</text>
</comment>
<evidence type="ECO:0000313" key="3">
    <source>
        <dbReference type="Proteomes" id="UP000011625"/>
    </source>
</evidence>
<protein>
    <submittedName>
        <fullName evidence="2">Uncharacterized protein</fullName>
    </submittedName>
</protein>
<dbReference type="Proteomes" id="UP000011625">
    <property type="component" value="Unassembled WGS sequence"/>
</dbReference>
<dbReference type="AlphaFoldDB" id="M0N2N0"/>
<dbReference type="Pfam" id="PF19129">
    <property type="entry name" value="DUF5812"/>
    <property type="match status" value="1"/>
</dbReference>
<organism evidence="2 3">
    <name type="scientific">Halococcus salifodinae DSM 8989</name>
    <dbReference type="NCBI Taxonomy" id="1227456"/>
    <lineage>
        <taxon>Archaea</taxon>
        <taxon>Methanobacteriati</taxon>
        <taxon>Methanobacteriota</taxon>
        <taxon>Stenosarchaea group</taxon>
        <taxon>Halobacteria</taxon>
        <taxon>Halobacteriales</taxon>
        <taxon>Halococcaceae</taxon>
        <taxon>Halococcus</taxon>
    </lineage>
</organism>
<evidence type="ECO:0000313" key="2">
    <source>
        <dbReference type="EMBL" id="EMA52202.1"/>
    </source>
</evidence>
<dbReference type="STRING" id="1227456.C450_11541"/>
<gene>
    <name evidence="2" type="ORF">C450_11541</name>
</gene>
<feature type="region of interest" description="Disordered" evidence="1">
    <location>
        <begin position="69"/>
        <end position="102"/>
    </location>
</feature>
<sequence>MAKHGTFLVTHADDDSAVLKDTADGQVHTLATNPDPGGDELVAGEAIEATIAPEPPMEVAWELREIDDRRSLTVERSPEPPTTQEREIGADQEAGDLTRRDRAGVGEIHVLTVPPERTEAAVEDVVDDEATLVRAADLGVVRVEVRSDDEDGVVSVRYMP</sequence>
<dbReference type="PATRIC" id="fig|1227456.3.peg.2345"/>
<evidence type="ECO:0000256" key="1">
    <source>
        <dbReference type="SAM" id="MobiDB-lite"/>
    </source>
</evidence>